<dbReference type="NCBIfam" id="TIGR01016">
    <property type="entry name" value="sucCoAbeta"/>
    <property type="match status" value="1"/>
</dbReference>
<dbReference type="FunFam" id="3.40.50.261:FF:000001">
    <property type="entry name" value="Succinate--CoA ligase [ADP-forming] subunit beta"/>
    <property type="match status" value="1"/>
</dbReference>
<keyword evidence="2 8" id="KW-0816">Tricarboxylic acid cycle</keyword>
<reference evidence="12" key="1">
    <citation type="submission" date="2019-09" db="EMBL/GenBank/DDBJ databases">
        <title>The Mitochondrial Proteome of the Jakobid, Andalucia godoyi, a Protist With the Most Gene-Rich and Bacteria-Like Mitochondrial Genome.</title>
        <authorList>
            <person name="Gray M.W."/>
            <person name="Burger G."/>
            <person name="Derelle R."/>
            <person name="Klimes V."/>
            <person name="Leger M."/>
            <person name="Sarrasin M."/>
            <person name="Vlcek C."/>
            <person name="Roger A.J."/>
            <person name="Elias M."/>
            <person name="Lang B.F."/>
        </authorList>
    </citation>
    <scope>NUCLEOTIDE SEQUENCE</scope>
    <source>
        <strain evidence="12">And28</strain>
    </source>
</reference>
<dbReference type="GO" id="GO:0004775">
    <property type="term" value="F:succinate-CoA ligase (ADP-forming) activity"/>
    <property type="evidence" value="ECO:0007669"/>
    <property type="project" value="UniProtKB-UniRule"/>
</dbReference>
<keyword evidence="4 8" id="KW-0479">Metal-binding</keyword>
<dbReference type="InterPro" id="IPR005811">
    <property type="entry name" value="SUCC_ACL_C"/>
</dbReference>
<dbReference type="InterPro" id="IPR011761">
    <property type="entry name" value="ATP-grasp"/>
</dbReference>
<dbReference type="GO" id="GO:0042709">
    <property type="term" value="C:succinate-CoA ligase complex"/>
    <property type="evidence" value="ECO:0007669"/>
    <property type="project" value="TreeGrafter"/>
</dbReference>
<dbReference type="GO" id="GO:0006104">
    <property type="term" value="P:succinyl-CoA metabolic process"/>
    <property type="evidence" value="ECO:0007669"/>
    <property type="project" value="TreeGrafter"/>
</dbReference>
<evidence type="ECO:0000256" key="7">
    <source>
        <dbReference type="ARBA" id="ARBA00063570"/>
    </source>
</evidence>
<evidence type="ECO:0000256" key="6">
    <source>
        <dbReference type="ARBA" id="ARBA00022842"/>
    </source>
</evidence>
<comment type="catalytic activity">
    <reaction evidence="8">
        <text>succinate + ATP + CoA = succinyl-CoA + ADP + phosphate</text>
        <dbReference type="Rhea" id="RHEA:17661"/>
        <dbReference type="ChEBI" id="CHEBI:30031"/>
        <dbReference type="ChEBI" id="CHEBI:30616"/>
        <dbReference type="ChEBI" id="CHEBI:43474"/>
        <dbReference type="ChEBI" id="CHEBI:57287"/>
        <dbReference type="ChEBI" id="CHEBI:57292"/>
        <dbReference type="ChEBI" id="CHEBI:456216"/>
        <dbReference type="EC" id="6.2.1.5"/>
    </reaction>
</comment>
<comment type="cofactor">
    <cofactor evidence="8">
        <name>Mg(2+)</name>
        <dbReference type="ChEBI" id="CHEBI:18420"/>
    </cofactor>
    <text evidence="8">Binds 1 Mg(2+) ion per subunit.</text>
</comment>
<comment type="function">
    <text evidence="8">Succinyl-CoA synthetase functions in the citric acid cycle (TCA), coupling the hydrolysis of succinyl-CoA to the synthesis of ATP and thus represents the only step of substrate-level phosphorylation in the TCA. The beta subunit provides nucleotide specificity of the enzyme and binds the substrate succinate, while the binding sites for coenzyme A and phosphate are found in the alpha subunit.</text>
</comment>
<keyword evidence="13" id="KW-1185">Reference proteome</keyword>
<dbReference type="Pfam" id="PF08442">
    <property type="entry name" value="ATP-grasp_2"/>
    <property type="match status" value="1"/>
</dbReference>
<dbReference type="GO" id="GO:0000287">
    <property type="term" value="F:magnesium ion binding"/>
    <property type="evidence" value="ECO:0007669"/>
    <property type="project" value="UniProtKB-UniRule"/>
</dbReference>
<feature type="binding site" evidence="8">
    <location>
        <position position="213"/>
    </location>
    <ligand>
        <name>Mg(2+)</name>
        <dbReference type="ChEBI" id="CHEBI:18420"/>
    </ligand>
</feature>
<keyword evidence="6 8" id="KW-0460">Magnesium</keyword>
<dbReference type="HAMAP" id="MF_00558">
    <property type="entry name" value="Succ_CoA_beta"/>
    <property type="match status" value="1"/>
</dbReference>
<evidence type="ECO:0000256" key="5">
    <source>
        <dbReference type="ARBA" id="ARBA00022741"/>
    </source>
</evidence>
<feature type="binding site" evidence="8">
    <location>
        <position position="124"/>
    </location>
    <ligand>
        <name>ATP</name>
        <dbReference type="ChEBI" id="CHEBI:30616"/>
    </ligand>
</feature>
<dbReference type="NCBIfam" id="NF001913">
    <property type="entry name" value="PRK00696.1"/>
    <property type="match status" value="1"/>
</dbReference>
<keyword evidence="5 8" id="KW-0547">Nucleotide-binding</keyword>
<comment type="pathway">
    <text evidence="1 8">Carbohydrate metabolism; tricarboxylic acid cycle; succinate from succinyl-CoA (ligase route): step 1/1.</text>
</comment>
<evidence type="ECO:0000256" key="8">
    <source>
        <dbReference type="HAMAP-Rule" id="MF_03219"/>
    </source>
</evidence>
<comment type="caution">
    <text evidence="12">The sequence shown here is derived from an EMBL/GenBank/DDBJ whole genome shotgun (WGS) entry which is preliminary data.</text>
</comment>
<evidence type="ECO:0000256" key="4">
    <source>
        <dbReference type="ARBA" id="ARBA00022723"/>
    </source>
</evidence>
<dbReference type="InterPro" id="IPR017866">
    <property type="entry name" value="Succ-CoA_synthase_bsu_CS"/>
</dbReference>
<dbReference type="PIRSF" id="PIRSF001554">
    <property type="entry name" value="SucCS_beta"/>
    <property type="match status" value="1"/>
</dbReference>
<comment type="subcellular location">
    <subcellularLocation>
        <location evidence="8">Mitochondrion</location>
    </subcellularLocation>
</comment>
<sequence length="403" mass="42385">MRITNFIRRLSLHEYQAQNLMRAAGISVPSGAVASSASEAESVAKTLPSPRSVVKAQILAGGRGLGTFKSGFKGGVHIASSPASAAQFAGSMLGQTLVTKQTGAAGQPVSKVYIVEEIPDIKREVYFAIMNDRASGGPVAIASAEGGTSIEEIAAERPEAIVRSVGHMDLEAARAMASKLGFSSPKIVDQAAREFLRLFTLFLDSDATLVEINPFVETKSGRVLCADAKITIDDNASFRQKDIFAARDFSQENPLEVRAAKHDLNFVALDGNIGCMVNGAGLAMATMDIIKLFGGAPANFLDVGGGASKEQVKAALELITADPKVSAILINIFGGIMRCDTIAHGIVDAAKEVDLSRVPLVVRLMGTNVEAGKKILKDSGLKLVACDDLEDAAKAVVDLSRKN</sequence>
<dbReference type="Proteomes" id="UP000799049">
    <property type="component" value="Unassembled WGS sequence"/>
</dbReference>
<evidence type="ECO:0000259" key="11">
    <source>
        <dbReference type="PROSITE" id="PS50975"/>
    </source>
</evidence>
<dbReference type="SUPFAM" id="SSF52210">
    <property type="entry name" value="Succinyl-CoA synthetase domains"/>
    <property type="match status" value="1"/>
</dbReference>
<dbReference type="FunFam" id="3.30.470.20:FF:000002">
    <property type="entry name" value="Succinate--CoA ligase [ADP-forming] subunit beta"/>
    <property type="match status" value="1"/>
</dbReference>
<feature type="binding site" evidence="8">
    <location>
        <position position="227"/>
    </location>
    <ligand>
        <name>Mg(2+)</name>
        <dbReference type="ChEBI" id="CHEBI:18420"/>
    </ligand>
</feature>
<dbReference type="OrthoDB" id="1552at2759"/>
<dbReference type="InterPro" id="IPR013650">
    <property type="entry name" value="ATP-grasp_succ-CoA_synth-type"/>
</dbReference>
<keyword evidence="3 8" id="KW-0436">Ligase</keyword>
<protein>
    <recommendedName>
        <fullName evidence="8">Succinate--CoA ligase [ADP-forming] subunit beta, mitochondrial</fullName>
        <ecNumber evidence="8">6.2.1.5</ecNumber>
    </recommendedName>
    <alternativeName>
        <fullName evidence="8">Succinyl-CoA synthetase beta chain</fullName>
        <shortName evidence="8">SCS-beta</shortName>
    </alternativeName>
</protein>
<organism evidence="12 13">
    <name type="scientific">Andalucia godoyi</name>
    <name type="common">Flagellate</name>
    <dbReference type="NCBI Taxonomy" id="505711"/>
    <lineage>
        <taxon>Eukaryota</taxon>
        <taxon>Discoba</taxon>
        <taxon>Jakobida</taxon>
        <taxon>Andalucina</taxon>
        <taxon>Andaluciidae</taxon>
        <taxon>Andalucia</taxon>
    </lineage>
</organism>
<dbReference type="FunFam" id="3.30.1490.20:FF:000004">
    <property type="entry name" value="Succinate--CoA ligase [ADP-forming] subunit beta, mitochondrial"/>
    <property type="match status" value="1"/>
</dbReference>
<accession>A0A8K0F4E5</accession>
<dbReference type="InterPro" id="IPR016102">
    <property type="entry name" value="Succinyl-CoA_synth-like"/>
</dbReference>
<dbReference type="PROSITE" id="PS50975">
    <property type="entry name" value="ATP_GRASP"/>
    <property type="match status" value="1"/>
</dbReference>
<proteinExistence type="inferred from homology"/>
<dbReference type="PANTHER" id="PTHR11815:SF10">
    <property type="entry name" value="SUCCINATE--COA LIGASE [GDP-FORMING] SUBUNIT BETA, MITOCHONDRIAL"/>
    <property type="match status" value="1"/>
</dbReference>
<dbReference type="InterPro" id="IPR013815">
    <property type="entry name" value="ATP_grasp_subdomain_1"/>
</dbReference>
<dbReference type="GO" id="GO:0005739">
    <property type="term" value="C:mitochondrion"/>
    <property type="evidence" value="ECO:0007669"/>
    <property type="project" value="UniProtKB-SubCell"/>
</dbReference>
<dbReference type="Gene3D" id="3.30.470.20">
    <property type="entry name" value="ATP-grasp fold, B domain"/>
    <property type="match status" value="1"/>
</dbReference>
<dbReference type="GO" id="GO:0006099">
    <property type="term" value="P:tricarboxylic acid cycle"/>
    <property type="evidence" value="ECO:0007669"/>
    <property type="project" value="UniProtKB-UniRule"/>
</dbReference>
<keyword evidence="8" id="KW-0496">Mitochondrion</keyword>
<dbReference type="Gene3D" id="3.30.1490.20">
    <property type="entry name" value="ATP-grasp fold, A domain"/>
    <property type="match status" value="1"/>
</dbReference>
<name>A0A8K0F4E5_ANDGO</name>
<evidence type="ECO:0000256" key="10">
    <source>
        <dbReference type="RuleBase" id="RU361258"/>
    </source>
</evidence>
<dbReference type="SUPFAM" id="SSF56059">
    <property type="entry name" value="Glutathione synthetase ATP-binding domain-like"/>
    <property type="match status" value="1"/>
</dbReference>
<keyword evidence="8 9" id="KW-0067">ATP-binding</keyword>
<dbReference type="Gene3D" id="3.40.50.261">
    <property type="entry name" value="Succinyl-CoA synthetase domains"/>
    <property type="match status" value="1"/>
</dbReference>
<evidence type="ECO:0000256" key="9">
    <source>
        <dbReference type="PROSITE-ProRule" id="PRU00409"/>
    </source>
</evidence>
<comment type="subunit">
    <text evidence="7">Heterodimer of an alpha and a beta subunit. The beta subunit determines specificity for GTP.</text>
</comment>
<feature type="binding site" evidence="8">
    <location>
        <begin position="62"/>
        <end position="64"/>
    </location>
    <ligand>
        <name>ATP</name>
        <dbReference type="ChEBI" id="CHEBI:30616"/>
    </ligand>
</feature>
<dbReference type="PANTHER" id="PTHR11815">
    <property type="entry name" value="SUCCINYL-COA SYNTHETASE BETA CHAIN"/>
    <property type="match status" value="1"/>
</dbReference>
<dbReference type="AlphaFoldDB" id="A0A8K0F4E5"/>
<evidence type="ECO:0000256" key="1">
    <source>
        <dbReference type="ARBA" id="ARBA00005064"/>
    </source>
</evidence>
<feature type="domain" description="ATP-grasp" evidence="11">
    <location>
        <begin position="18"/>
        <end position="244"/>
    </location>
</feature>
<dbReference type="InterPro" id="IPR005809">
    <property type="entry name" value="Succ_CoA_ligase-like_bsu"/>
</dbReference>
<feature type="binding site" evidence="8">
    <location>
        <position position="55"/>
    </location>
    <ligand>
        <name>ATP</name>
        <dbReference type="ChEBI" id="CHEBI:30616"/>
    </ligand>
</feature>
<evidence type="ECO:0000313" key="13">
    <source>
        <dbReference type="Proteomes" id="UP000799049"/>
    </source>
</evidence>
<comment type="similarity">
    <text evidence="8 10">Belongs to the succinate/malate CoA ligase beta subunit family.</text>
</comment>
<dbReference type="EMBL" id="VRVR01000038">
    <property type="protein sequence ID" value="KAF0852422.1"/>
    <property type="molecule type" value="Genomic_DNA"/>
</dbReference>
<dbReference type="EC" id="6.2.1.5" evidence="8"/>
<evidence type="ECO:0000256" key="3">
    <source>
        <dbReference type="ARBA" id="ARBA00022598"/>
    </source>
</evidence>
<evidence type="ECO:0000313" key="12">
    <source>
        <dbReference type="EMBL" id="KAF0852422.1"/>
    </source>
</evidence>
<feature type="binding site" evidence="8">
    <location>
        <begin position="335"/>
        <end position="337"/>
    </location>
    <ligand>
        <name>substrate</name>
        <note>ligand shared with subunit alpha</note>
    </ligand>
</feature>
<dbReference type="UniPathway" id="UPA00223">
    <property type="reaction ID" value="UER00999"/>
</dbReference>
<feature type="binding site" evidence="8">
    <location>
        <position position="278"/>
    </location>
    <ligand>
        <name>substrate</name>
        <note>ligand shared with subunit alpha</note>
    </ligand>
</feature>
<dbReference type="Pfam" id="PF00549">
    <property type="entry name" value="Ligase_CoA"/>
    <property type="match status" value="1"/>
</dbReference>
<dbReference type="PROSITE" id="PS01217">
    <property type="entry name" value="SUCCINYL_COA_LIG_3"/>
    <property type="match status" value="1"/>
</dbReference>
<gene>
    <name evidence="12" type="ORF">ANDGO_05898</name>
</gene>
<evidence type="ECO:0000256" key="2">
    <source>
        <dbReference type="ARBA" id="ARBA00022532"/>
    </source>
</evidence>
<dbReference type="GO" id="GO:0005524">
    <property type="term" value="F:ATP binding"/>
    <property type="evidence" value="ECO:0007669"/>
    <property type="project" value="UniProtKB-UniRule"/>
</dbReference>